<dbReference type="PANTHER" id="PTHR10663:SF388">
    <property type="entry name" value="GOLGI-SPECIFIC BREFELDIN A-RESISTANCE GUANINE NUCLEOTIDE EXCHANGE FACTOR 1"/>
    <property type="match status" value="1"/>
</dbReference>
<dbReference type="GO" id="GO:0005085">
    <property type="term" value="F:guanyl-nucleotide exchange factor activity"/>
    <property type="evidence" value="ECO:0007669"/>
    <property type="project" value="UniProtKB-KW"/>
</dbReference>
<evidence type="ECO:0000256" key="1">
    <source>
        <dbReference type="ARBA" id="ARBA00022658"/>
    </source>
</evidence>
<dbReference type="Pfam" id="PF12783">
    <property type="entry name" value="Sec7-like_HUS"/>
    <property type="match status" value="1"/>
</dbReference>
<evidence type="ECO:0000313" key="4">
    <source>
        <dbReference type="EMBL" id="KAF6154174.1"/>
    </source>
</evidence>
<proteinExistence type="predicted"/>
<keyword evidence="2" id="KW-1133">Transmembrane helix</keyword>
<keyword evidence="2" id="KW-0472">Membrane</keyword>
<sequence>MKRRTKVSRLAARYHFPRRCLWLAGIGDDYKVDLQGEVMGKWELVMDDDEMGSQSCHGISPRSNTLTFDEDVPLFTLSLINSAIELGGPSICQHPKLLALIQNEFFRNLMQFGLSMCSLLLSMVCSIVLNLYHHLLMELKLQLEAFFSCEACTKQARGFLPAAGGCHGGSYQFLQTEDRLRWKCMPTWTDINCNNVFEDLSNLLSMSAFPVNCPLSIIRILSLDGLIAVIQGMAERIGNGSAVLEQVPFNFEEYIPFWNVKCEDYADPFQWVSFVHRRKYIKIRLMIDADHFNRDPKKGLEFL</sequence>
<organism evidence="4 5">
    <name type="scientific">Kingdonia uniflora</name>
    <dbReference type="NCBI Taxonomy" id="39325"/>
    <lineage>
        <taxon>Eukaryota</taxon>
        <taxon>Viridiplantae</taxon>
        <taxon>Streptophyta</taxon>
        <taxon>Embryophyta</taxon>
        <taxon>Tracheophyta</taxon>
        <taxon>Spermatophyta</taxon>
        <taxon>Magnoliopsida</taxon>
        <taxon>Ranunculales</taxon>
        <taxon>Circaeasteraceae</taxon>
        <taxon>Kingdonia</taxon>
    </lineage>
</organism>
<dbReference type="OrthoDB" id="430364at2759"/>
<name>A0A7J7MHD3_9MAGN</name>
<keyword evidence="1" id="KW-0344">Guanine-nucleotide releasing factor</keyword>
<feature type="domain" description="Mon2/Sec7/BIG1-like HUS" evidence="3">
    <location>
        <begin position="65"/>
        <end position="148"/>
    </location>
</feature>
<feature type="transmembrane region" description="Helical" evidence="2">
    <location>
        <begin position="112"/>
        <end position="132"/>
    </location>
</feature>
<protein>
    <recommendedName>
        <fullName evidence="3">Mon2/Sec7/BIG1-like HUS domain-containing protein</fullName>
    </recommendedName>
</protein>
<reference evidence="4 5" key="1">
    <citation type="journal article" date="2020" name="IScience">
        <title>Genome Sequencing of the Endangered Kingdonia uniflora (Circaeasteraceae, Ranunculales) Reveals Potential Mechanisms of Evolutionary Specialization.</title>
        <authorList>
            <person name="Sun Y."/>
            <person name="Deng T."/>
            <person name="Zhang A."/>
            <person name="Moore M.J."/>
            <person name="Landis J.B."/>
            <person name="Lin N."/>
            <person name="Zhang H."/>
            <person name="Zhang X."/>
            <person name="Huang J."/>
            <person name="Zhang X."/>
            <person name="Sun H."/>
            <person name="Wang H."/>
        </authorList>
    </citation>
    <scope>NUCLEOTIDE SEQUENCE [LARGE SCALE GENOMIC DNA]</scope>
    <source>
        <strain evidence="4">TB1705</strain>
        <tissue evidence="4">Leaf</tissue>
    </source>
</reference>
<dbReference type="AlphaFoldDB" id="A0A7J7MHD3"/>
<keyword evidence="5" id="KW-1185">Reference proteome</keyword>
<evidence type="ECO:0000313" key="5">
    <source>
        <dbReference type="Proteomes" id="UP000541444"/>
    </source>
</evidence>
<dbReference type="InterPro" id="IPR032691">
    <property type="entry name" value="Mon2/Sec7/BIG1-like_HUS"/>
</dbReference>
<accession>A0A7J7MHD3</accession>
<dbReference type="PANTHER" id="PTHR10663">
    <property type="entry name" value="GUANYL-NUCLEOTIDE EXCHANGE FACTOR"/>
    <property type="match status" value="1"/>
</dbReference>
<evidence type="ECO:0000256" key="2">
    <source>
        <dbReference type="SAM" id="Phobius"/>
    </source>
</evidence>
<gene>
    <name evidence="4" type="ORF">GIB67_016426</name>
</gene>
<dbReference type="EMBL" id="JACGCM010001511">
    <property type="protein sequence ID" value="KAF6154174.1"/>
    <property type="molecule type" value="Genomic_DNA"/>
</dbReference>
<keyword evidence="2" id="KW-0812">Transmembrane</keyword>
<comment type="caution">
    <text evidence="4">The sequence shown here is derived from an EMBL/GenBank/DDBJ whole genome shotgun (WGS) entry which is preliminary data.</text>
</comment>
<dbReference type="Proteomes" id="UP000541444">
    <property type="component" value="Unassembled WGS sequence"/>
</dbReference>
<evidence type="ECO:0000259" key="3">
    <source>
        <dbReference type="Pfam" id="PF12783"/>
    </source>
</evidence>